<dbReference type="InterPro" id="IPR006620">
    <property type="entry name" value="Pro_4_hyd_alph"/>
</dbReference>
<proteinExistence type="inferred from homology"/>
<protein>
    <recommendedName>
        <fullName evidence="10">Fe2OG dioxygenase domain-containing protein</fullName>
    </recommendedName>
</protein>
<dbReference type="GO" id="GO:0006449">
    <property type="term" value="P:regulation of translational termination"/>
    <property type="evidence" value="ECO:0007669"/>
    <property type="project" value="TreeGrafter"/>
</dbReference>
<dbReference type="Pfam" id="PF13661">
    <property type="entry name" value="2OG-FeII_Oxy_4"/>
    <property type="match status" value="1"/>
</dbReference>
<dbReference type="InParanoid" id="G7E616"/>
<evidence type="ECO:0000256" key="8">
    <source>
        <dbReference type="ARBA" id="ARBA00047444"/>
    </source>
</evidence>
<dbReference type="EMBL" id="BABT02000150">
    <property type="protein sequence ID" value="GAA98276.1"/>
    <property type="molecule type" value="Genomic_DNA"/>
</dbReference>
<evidence type="ECO:0000256" key="5">
    <source>
        <dbReference type="ARBA" id="ARBA00022964"/>
    </source>
</evidence>
<comment type="caution">
    <text evidence="11">The sequence shown here is derived from an EMBL/GenBank/DDBJ whole genome shotgun (WGS) entry which is preliminary data.</text>
</comment>
<dbReference type="FunCoup" id="G7E616">
    <property type="interactions" value="319"/>
</dbReference>
<dbReference type="GO" id="GO:0005506">
    <property type="term" value="F:iron ion binding"/>
    <property type="evidence" value="ECO:0007669"/>
    <property type="project" value="InterPro"/>
</dbReference>
<gene>
    <name evidence="11" type="primary">Mo04959</name>
    <name evidence="11" type="ORF">E5Q_04959</name>
</gene>
<reference evidence="11 12" key="2">
    <citation type="journal article" date="2012" name="Open Biol.">
        <title>Characteristics of nucleosomes and linker DNA regions on the genome of the basidiomycete Mixia osmundae revealed by mono- and dinucleosome mapping.</title>
        <authorList>
            <person name="Nishida H."/>
            <person name="Kondo S."/>
            <person name="Matsumoto T."/>
            <person name="Suzuki Y."/>
            <person name="Yoshikawa H."/>
            <person name="Taylor T.D."/>
            <person name="Sugiyama J."/>
        </authorList>
    </citation>
    <scope>NUCLEOTIDE SEQUENCE [LARGE SCALE GENOMIC DNA]</scope>
    <source>
        <strain evidence="12">CBS 9802 / IAM 14324 / JCM 22182 / KY 12970</strain>
    </source>
</reference>
<dbReference type="InterPro" id="IPR039558">
    <property type="entry name" value="TPA1/OFD1_N"/>
</dbReference>
<accession>G7E616</accession>
<dbReference type="Gene3D" id="2.60.120.620">
    <property type="entry name" value="q2cbj1_9rhob like domain"/>
    <property type="match status" value="2"/>
</dbReference>
<dbReference type="OMA" id="HDHEILY"/>
<dbReference type="HOGENOM" id="CLU_523840_0_0_1"/>
<reference evidence="11 12" key="1">
    <citation type="journal article" date="2011" name="J. Gen. Appl. Microbiol.">
        <title>Draft genome sequencing of the enigmatic basidiomycete Mixia osmundae.</title>
        <authorList>
            <person name="Nishida H."/>
            <person name="Nagatsuka Y."/>
            <person name="Sugiyama J."/>
        </authorList>
    </citation>
    <scope>NUCLEOTIDE SEQUENCE [LARGE SCALE GENOMIC DNA]</scope>
    <source>
        <strain evidence="12">CBS 9802 / IAM 14324 / JCM 22182 / KY 12970</strain>
    </source>
</reference>
<evidence type="ECO:0000256" key="2">
    <source>
        <dbReference type="ARBA" id="ARBA00007443"/>
    </source>
</evidence>
<dbReference type="PROSITE" id="PS51471">
    <property type="entry name" value="FE2OG_OXY"/>
    <property type="match status" value="1"/>
</dbReference>
<evidence type="ECO:0000256" key="1">
    <source>
        <dbReference type="ARBA" id="ARBA00001961"/>
    </source>
</evidence>
<comment type="catalytic activity">
    <reaction evidence="8">
        <text>[ribosomal protein uS12]-L-proline + 2-oxoglutarate + O2 = [ribosomal protein uS12]-(3S)-3-hydroxy-L-proline + succinate + CO2</text>
        <dbReference type="Rhea" id="RHEA:54156"/>
        <dbReference type="Rhea" id="RHEA-COMP:13816"/>
        <dbReference type="Rhea" id="RHEA-COMP:13818"/>
        <dbReference type="ChEBI" id="CHEBI:15379"/>
        <dbReference type="ChEBI" id="CHEBI:16526"/>
        <dbReference type="ChEBI" id="CHEBI:16810"/>
        <dbReference type="ChEBI" id="CHEBI:30031"/>
        <dbReference type="ChEBI" id="CHEBI:50342"/>
        <dbReference type="ChEBI" id="CHEBI:85428"/>
    </reaction>
</comment>
<dbReference type="InterPro" id="IPR005123">
    <property type="entry name" value="Oxoglu/Fe-dep_dioxygenase_dom"/>
</dbReference>
<organism evidence="11 12">
    <name type="scientific">Mixia osmundae (strain CBS 9802 / IAM 14324 / JCM 22182 / KY 12970)</name>
    <dbReference type="NCBI Taxonomy" id="764103"/>
    <lineage>
        <taxon>Eukaryota</taxon>
        <taxon>Fungi</taxon>
        <taxon>Dikarya</taxon>
        <taxon>Basidiomycota</taxon>
        <taxon>Pucciniomycotina</taxon>
        <taxon>Mixiomycetes</taxon>
        <taxon>Mixiales</taxon>
        <taxon>Mixiaceae</taxon>
        <taxon>Mixia</taxon>
    </lineage>
</organism>
<dbReference type="Pfam" id="PF10637">
    <property type="entry name" value="Ofd1_CTDD"/>
    <property type="match status" value="2"/>
</dbReference>
<feature type="compositionally biased region" description="Low complexity" evidence="9">
    <location>
        <begin position="17"/>
        <end position="31"/>
    </location>
</feature>
<feature type="compositionally biased region" description="Polar residues" evidence="9">
    <location>
        <begin position="37"/>
        <end position="48"/>
    </location>
</feature>
<evidence type="ECO:0000313" key="11">
    <source>
        <dbReference type="EMBL" id="GAA98276.1"/>
    </source>
</evidence>
<comment type="similarity">
    <text evidence="2">Belongs to the TPA1 family.</text>
</comment>
<evidence type="ECO:0000313" key="12">
    <source>
        <dbReference type="Proteomes" id="UP000009131"/>
    </source>
</evidence>
<dbReference type="GO" id="GO:0031543">
    <property type="term" value="F:peptidyl-proline dioxygenase activity"/>
    <property type="evidence" value="ECO:0007669"/>
    <property type="project" value="TreeGrafter"/>
</dbReference>
<dbReference type="RefSeq" id="XP_014569208.1">
    <property type="nucleotide sequence ID" value="XM_014713722.1"/>
</dbReference>
<evidence type="ECO:0000256" key="7">
    <source>
        <dbReference type="ARBA" id="ARBA00023004"/>
    </source>
</evidence>
<keyword evidence="12" id="KW-1185">Reference proteome</keyword>
<evidence type="ECO:0000256" key="3">
    <source>
        <dbReference type="ARBA" id="ARBA00022723"/>
    </source>
</evidence>
<dbReference type="GO" id="GO:0031418">
    <property type="term" value="F:L-ascorbic acid binding"/>
    <property type="evidence" value="ECO:0007669"/>
    <property type="project" value="UniProtKB-KW"/>
</dbReference>
<dbReference type="Proteomes" id="UP000009131">
    <property type="component" value="Unassembled WGS sequence"/>
</dbReference>
<dbReference type="PANTHER" id="PTHR12117:SF0">
    <property type="entry name" value="PROLYL 3-HYDROXYLASE OGFOD1"/>
    <property type="match status" value="1"/>
</dbReference>
<keyword evidence="5" id="KW-0223">Dioxygenase</keyword>
<dbReference type="SMART" id="SM00702">
    <property type="entry name" value="P4Hc"/>
    <property type="match status" value="1"/>
</dbReference>
<evidence type="ECO:0000256" key="4">
    <source>
        <dbReference type="ARBA" id="ARBA00022896"/>
    </source>
</evidence>
<feature type="domain" description="Fe2OG dioxygenase" evidence="10">
    <location>
        <begin position="169"/>
        <end position="280"/>
    </location>
</feature>
<keyword evidence="3" id="KW-0479">Metal-binding</keyword>
<feature type="region of interest" description="Disordered" evidence="9">
    <location>
        <begin position="1"/>
        <end position="48"/>
    </location>
</feature>
<dbReference type="PANTHER" id="PTHR12117">
    <property type="entry name" value="HISTONE ACETYLTRANSFERASE COMPLEX"/>
    <property type="match status" value="1"/>
</dbReference>
<keyword evidence="6" id="KW-0560">Oxidoreductase</keyword>
<sequence>MTEHVKKRQKLEHTNGKTKAASKSSSKPAASHEVQPQADTSQAHQSARGSVYIDEEQLFSSSSVDVHRAGSKEKQRTWPDTLFTRPHSLVELENVFRPDLIDQVEQQLRTELKYTHNESDLFSYHGTADLASADLVKSESPLGKLRDALYSPAFVQLVEGLLGVELDHTARPDLSSHIYKTGDHLHSHDDNIKAADQSMSGRRVAFILYLVDTEWDNGGDLVFHTDRSYEPRDCKDDQLVCKPRRGKIAFFEVTATSYHEVTEVLDSEKGRLSISGWYHGSLDCRLALRGFTPMWTKDQDLQLINPTYLDTNSQAQIREQFAEESSVELRSFLTDEALEQLISTGPPTTMLGPPYLRRFASASAESNIVGRLLQSSAFHRWVTDVTGLPLAQSHRTMPRCFLPGDYTLLHDEGHDPQGLDIVFTWHRQPVEWQPEWGGTLHYLDGEPEEGDNSELLTLVPHHNSLALVLRTTGTYKFVKRVKAHTAGPAFSERLDVESVYVLPRSYYDENGDSEASEEAH</sequence>
<dbReference type="OrthoDB" id="430522at2759"/>
<evidence type="ECO:0000256" key="9">
    <source>
        <dbReference type="SAM" id="MobiDB-lite"/>
    </source>
</evidence>
<dbReference type="GO" id="GO:0005737">
    <property type="term" value="C:cytoplasm"/>
    <property type="evidence" value="ECO:0007669"/>
    <property type="project" value="TreeGrafter"/>
</dbReference>
<dbReference type="InterPro" id="IPR019601">
    <property type="entry name" value="Oxoglutarate/Fe-dep_Oase_C"/>
</dbReference>
<keyword evidence="4" id="KW-0847">Vitamin C</keyword>
<name>G7E616_MIXOS</name>
<feature type="compositionally biased region" description="Basic residues" evidence="9">
    <location>
        <begin position="1"/>
        <end position="10"/>
    </location>
</feature>
<comment type="cofactor">
    <cofactor evidence="1">
        <name>L-ascorbate</name>
        <dbReference type="ChEBI" id="CHEBI:38290"/>
    </cofactor>
</comment>
<evidence type="ECO:0000259" key="10">
    <source>
        <dbReference type="PROSITE" id="PS51471"/>
    </source>
</evidence>
<dbReference type="InterPro" id="IPR051842">
    <property type="entry name" value="uS12_prolyl_hydroxylase"/>
</dbReference>
<evidence type="ECO:0000256" key="6">
    <source>
        <dbReference type="ARBA" id="ARBA00023002"/>
    </source>
</evidence>
<keyword evidence="7" id="KW-0408">Iron</keyword>
<dbReference type="AlphaFoldDB" id="G7E616"/>
<dbReference type="eggNOG" id="KOG3844">
    <property type="taxonomic scope" value="Eukaryota"/>
</dbReference>
<dbReference type="STRING" id="764103.G7E616"/>